<dbReference type="Proteomes" id="UP000199513">
    <property type="component" value="Unassembled WGS sequence"/>
</dbReference>
<evidence type="ECO:0000256" key="12">
    <source>
        <dbReference type="ARBA" id="ARBA00023268"/>
    </source>
</evidence>
<dbReference type="PANTHER" id="PTHR22749:SF6">
    <property type="entry name" value="RIBOFLAVIN KINASE"/>
    <property type="match status" value="1"/>
</dbReference>
<dbReference type="SUPFAM" id="SSF52374">
    <property type="entry name" value="Nucleotidylyl transferase"/>
    <property type="match status" value="1"/>
</dbReference>
<comment type="similarity">
    <text evidence="15">Belongs to the ribF family.</text>
</comment>
<dbReference type="NCBIfam" id="TIGR00083">
    <property type="entry name" value="ribF"/>
    <property type="match status" value="1"/>
</dbReference>
<evidence type="ECO:0000256" key="13">
    <source>
        <dbReference type="ARBA" id="ARBA00047880"/>
    </source>
</evidence>
<dbReference type="STRING" id="1003.SAMN04488541_100320"/>
<dbReference type="EC" id="2.7.7.2" evidence="15"/>
<dbReference type="Pfam" id="PF06574">
    <property type="entry name" value="FAD_syn"/>
    <property type="match status" value="1"/>
</dbReference>
<dbReference type="GO" id="GO:0009398">
    <property type="term" value="P:FMN biosynthetic process"/>
    <property type="evidence" value="ECO:0007669"/>
    <property type="project" value="UniProtKB-UniRule"/>
</dbReference>
<evidence type="ECO:0000313" key="18">
    <source>
        <dbReference type="Proteomes" id="UP000199513"/>
    </source>
</evidence>
<evidence type="ECO:0000256" key="14">
    <source>
        <dbReference type="ARBA" id="ARBA00049494"/>
    </source>
</evidence>
<evidence type="ECO:0000256" key="10">
    <source>
        <dbReference type="ARBA" id="ARBA00022827"/>
    </source>
</evidence>
<dbReference type="InterPro" id="IPR023468">
    <property type="entry name" value="Riboflavin_kinase"/>
</dbReference>
<evidence type="ECO:0000256" key="6">
    <source>
        <dbReference type="ARBA" id="ARBA00022679"/>
    </source>
</evidence>
<comment type="function">
    <text evidence="1">Catalyzes the phosphorylation of riboflavin to FMN followed by the adenylation of FMN to FAD.</text>
</comment>
<dbReference type="SMART" id="SM00904">
    <property type="entry name" value="Flavokinase"/>
    <property type="match status" value="1"/>
</dbReference>
<evidence type="ECO:0000256" key="5">
    <source>
        <dbReference type="ARBA" id="ARBA00022643"/>
    </source>
</evidence>
<comment type="catalytic activity">
    <reaction evidence="13 15">
        <text>riboflavin + ATP = FMN + ADP + H(+)</text>
        <dbReference type="Rhea" id="RHEA:14357"/>
        <dbReference type="ChEBI" id="CHEBI:15378"/>
        <dbReference type="ChEBI" id="CHEBI:30616"/>
        <dbReference type="ChEBI" id="CHEBI:57986"/>
        <dbReference type="ChEBI" id="CHEBI:58210"/>
        <dbReference type="ChEBI" id="CHEBI:456216"/>
        <dbReference type="EC" id="2.7.1.26"/>
    </reaction>
</comment>
<keyword evidence="8 15" id="KW-0547">Nucleotide-binding</keyword>
<evidence type="ECO:0000256" key="4">
    <source>
        <dbReference type="ARBA" id="ARBA00022630"/>
    </source>
</evidence>
<dbReference type="UniPathway" id="UPA00276">
    <property type="reaction ID" value="UER00406"/>
</dbReference>
<dbReference type="InterPro" id="IPR014729">
    <property type="entry name" value="Rossmann-like_a/b/a_fold"/>
</dbReference>
<keyword evidence="4 15" id="KW-0285">Flavoprotein</keyword>
<dbReference type="GO" id="GO:0003919">
    <property type="term" value="F:FMN adenylyltransferase activity"/>
    <property type="evidence" value="ECO:0007669"/>
    <property type="project" value="UniProtKB-UniRule"/>
</dbReference>
<evidence type="ECO:0000256" key="1">
    <source>
        <dbReference type="ARBA" id="ARBA00002121"/>
    </source>
</evidence>
<dbReference type="OrthoDB" id="9803667at2"/>
<gene>
    <name evidence="17" type="ORF">SAMN04488541_100320</name>
</gene>
<dbReference type="Gene3D" id="2.40.30.30">
    <property type="entry name" value="Riboflavin kinase-like"/>
    <property type="match status" value="1"/>
</dbReference>
<comment type="pathway">
    <text evidence="3 15">Cofactor biosynthesis; FMN biosynthesis; FMN from riboflavin (ATP route): step 1/1.</text>
</comment>
<keyword evidence="5 15" id="KW-0288">FMN</keyword>
<dbReference type="GO" id="GO:0006747">
    <property type="term" value="P:FAD biosynthetic process"/>
    <property type="evidence" value="ECO:0007669"/>
    <property type="project" value="UniProtKB-UniRule"/>
</dbReference>
<dbReference type="InterPro" id="IPR015865">
    <property type="entry name" value="Riboflavin_kinase_bac/euk"/>
</dbReference>
<comment type="catalytic activity">
    <reaction evidence="14 15">
        <text>FMN + ATP + H(+) = FAD + diphosphate</text>
        <dbReference type="Rhea" id="RHEA:17237"/>
        <dbReference type="ChEBI" id="CHEBI:15378"/>
        <dbReference type="ChEBI" id="CHEBI:30616"/>
        <dbReference type="ChEBI" id="CHEBI:33019"/>
        <dbReference type="ChEBI" id="CHEBI:57692"/>
        <dbReference type="ChEBI" id="CHEBI:58210"/>
        <dbReference type="EC" id="2.7.7.2"/>
    </reaction>
</comment>
<dbReference type="Pfam" id="PF01687">
    <property type="entry name" value="Flavokinase"/>
    <property type="match status" value="1"/>
</dbReference>
<keyword evidence="9 15" id="KW-0418">Kinase</keyword>
<reference evidence="17 18" key="1">
    <citation type="submission" date="2016-10" db="EMBL/GenBank/DDBJ databases">
        <authorList>
            <person name="de Groot N.N."/>
        </authorList>
    </citation>
    <scope>NUCLEOTIDE SEQUENCE [LARGE SCALE GENOMIC DNA]</scope>
    <source>
        <strain>GEY</strain>
        <strain evidence="18">DSM 9560</strain>
    </source>
</reference>
<keyword evidence="11 15" id="KW-0067">ATP-binding</keyword>
<dbReference type="GO" id="GO:0009231">
    <property type="term" value="P:riboflavin biosynthetic process"/>
    <property type="evidence" value="ECO:0007669"/>
    <property type="project" value="InterPro"/>
</dbReference>
<dbReference type="SUPFAM" id="SSF82114">
    <property type="entry name" value="Riboflavin kinase-like"/>
    <property type="match status" value="1"/>
</dbReference>
<dbReference type="InterPro" id="IPR023465">
    <property type="entry name" value="Riboflavin_kinase_dom_sf"/>
</dbReference>
<dbReference type="EC" id="2.7.1.26" evidence="15"/>
<dbReference type="InterPro" id="IPR015864">
    <property type="entry name" value="FAD_synthase"/>
</dbReference>
<dbReference type="PANTHER" id="PTHR22749">
    <property type="entry name" value="RIBOFLAVIN KINASE/FMN ADENYLYLTRANSFERASE"/>
    <property type="match status" value="1"/>
</dbReference>
<dbReference type="UniPathway" id="UPA00277">
    <property type="reaction ID" value="UER00407"/>
</dbReference>
<evidence type="ECO:0000259" key="16">
    <source>
        <dbReference type="SMART" id="SM00904"/>
    </source>
</evidence>
<dbReference type="GO" id="GO:0008531">
    <property type="term" value="F:riboflavin kinase activity"/>
    <property type="evidence" value="ECO:0007669"/>
    <property type="project" value="UniProtKB-UniRule"/>
</dbReference>
<evidence type="ECO:0000256" key="8">
    <source>
        <dbReference type="ARBA" id="ARBA00022741"/>
    </source>
</evidence>
<sequence length="319" mass="36795">MQVHYGLENISKLPHTVVTSGTFDGVHIGHQKILQRIREIVTLLREKEHKHAESVVITYHPHPRLVLFPDQANLFLLSTLDEKINLMEKYGVEHLLVIPFDKEFSQTSSKDFIQNILINKLNTKKLVIGYDHRFGKNREGSFEYLRANQHLYPFEIEEIPRQDIDNVAISSTKIRNALIQGKIEMANEYLGHLYMLSGQVVKGNQIGRTIDYPTANMAIPEKHKLIPADGIYAVKVIYNELIYKGMLYIGSRTTLGEDLQRTIEVNIFDFDKMIYGENLSVELVALLRQEMKFNSIEEMKVQLDKDKEVALYKLAQIKA</sequence>
<dbReference type="NCBIfam" id="NF004162">
    <property type="entry name" value="PRK05627.1-5"/>
    <property type="match status" value="1"/>
</dbReference>
<name>A0A1I2BIB9_9BACT</name>
<evidence type="ECO:0000256" key="2">
    <source>
        <dbReference type="ARBA" id="ARBA00004726"/>
    </source>
</evidence>
<keyword evidence="10 15" id="KW-0274">FAD</keyword>
<dbReference type="FunFam" id="3.40.50.620:FF:000021">
    <property type="entry name" value="Riboflavin biosynthesis protein"/>
    <property type="match status" value="1"/>
</dbReference>
<dbReference type="CDD" id="cd02064">
    <property type="entry name" value="FAD_synthetase_N"/>
    <property type="match status" value="1"/>
</dbReference>
<evidence type="ECO:0000256" key="15">
    <source>
        <dbReference type="PIRNR" id="PIRNR004491"/>
    </source>
</evidence>
<protein>
    <recommendedName>
        <fullName evidence="15">Riboflavin biosynthesis protein</fullName>
    </recommendedName>
    <domain>
        <recommendedName>
            <fullName evidence="15">Riboflavin kinase</fullName>
            <ecNumber evidence="15">2.7.1.26</ecNumber>
        </recommendedName>
        <alternativeName>
            <fullName evidence="15">Flavokinase</fullName>
        </alternativeName>
    </domain>
    <domain>
        <recommendedName>
            <fullName evidence="15">FMN adenylyltransferase</fullName>
            <ecNumber evidence="15">2.7.7.2</ecNumber>
        </recommendedName>
        <alternativeName>
            <fullName evidence="15">FAD pyrophosphorylase</fullName>
        </alternativeName>
        <alternativeName>
            <fullName evidence="15">FAD synthase</fullName>
        </alternativeName>
    </domain>
</protein>
<dbReference type="EMBL" id="FONY01000003">
    <property type="protein sequence ID" value="SFE55677.1"/>
    <property type="molecule type" value="Genomic_DNA"/>
</dbReference>
<evidence type="ECO:0000313" key="17">
    <source>
        <dbReference type="EMBL" id="SFE55677.1"/>
    </source>
</evidence>
<keyword evidence="18" id="KW-1185">Reference proteome</keyword>
<dbReference type="InterPro" id="IPR002606">
    <property type="entry name" value="Riboflavin_kinase_bac"/>
</dbReference>
<dbReference type="GO" id="GO:0005524">
    <property type="term" value="F:ATP binding"/>
    <property type="evidence" value="ECO:0007669"/>
    <property type="project" value="UniProtKB-UniRule"/>
</dbReference>
<proteinExistence type="inferred from homology"/>
<evidence type="ECO:0000256" key="11">
    <source>
        <dbReference type="ARBA" id="ARBA00022840"/>
    </source>
</evidence>
<organism evidence="17 18">
    <name type="scientific">Thermoflexibacter ruber</name>
    <dbReference type="NCBI Taxonomy" id="1003"/>
    <lineage>
        <taxon>Bacteria</taxon>
        <taxon>Pseudomonadati</taxon>
        <taxon>Bacteroidota</taxon>
        <taxon>Cytophagia</taxon>
        <taxon>Cytophagales</taxon>
        <taxon>Thermoflexibacteraceae</taxon>
        <taxon>Thermoflexibacter</taxon>
    </lineage>
</organism>
<evidence type="ECO:0000256" key="9">
    <source>
        <dbReference type="ARBA" id="ARBA00022777"/>
    </source>
</evidence>
<dbReference type="PIRSF" id="PIRSF004491">
    <property type="entry name" value="FAD_Synth"/>
    <property type="match status" value="1"/>
</dbReference>
<evidence type="ECO:0000256" key="3">
    <source>
        <dbReference type="ARBA" id="ARBA00005201"/>
    </source>
</evidence>
<comment type="pathway">
    <text evidence="2 15">Cofactor biosynthesis; FAD biosynthesis; FAD from FMN: step 1/1.</text>
</comment>
<feature type="domain" description="Riboflavin kinase" evidence="16">
    <location>
        <begin position="189"/>
        <end position="315"/>
    </location>
</feature>
<dbReference type="Gene3D" id="3.40.50.620">
    <property type="entry name" value="HUPs"/>
    <property type="match status" value="1"/>
</dbReference>
<keyword evidence="12" id="KW-0511">Multifunctional enzyme</keyword>
<evidence type="ECO:0000256" key="7">
    <source>
        <dbReference type="ARBA" id="ARBA00022695"/>
    </source>
</evidence>
<dbReference type="AlphaFoldDB" id="A0A1I2BIB9"/>
<keyword evidence="6 15" id="KW-0808">Transferase</keyword>
<keyword evidence="7 15" id="KW-0548">Nucleotidyltransferase</keyword>
<accession>A0A1I2BIB9</accession>
<dbReference type="RefSeq" id="WP_091539240.1">
    <property type="nucleotide sequence ID" value="NZ_FONY01000003.1"/>
</dbReference>